<proteinExistence type="inferred from homology"/>
<dbReference type="EMBL" id="PISE01000060">
    <property type="protein sequence ID" value="PKG21821.1"/>
    <property type="molecule type" value="Genomic_DNA"/>
</dbReference>
<evidence type="ECO:0000313" key="8">
    <source>
        <dbReference type="EMBL" id="PKG21821.1"/>
    </source>
</evidence>
<evidence type="ECO:0000256" key="5">
    <source>
        <dbReference type="ARBA" id="ARBA00023136"/>
    </source>
</evidence>
<protein>
    <submittedName>
        <fullName evidence="8">Sugar translocase</fullName>
    </submittedName>
</protein>
<evidence type="ECO:0000313" key="9">
    <source>
        <dbReference type="Proteomes" id="UP000233375"/>
    </source>
</evidence>
<dbReference type="GO" id="GO:0000271">
    <property type="term" value="P:polysaccharide biosynthetic process"/>
    <property type="evidence" value="ECO:0007669"/>
    <property type="project" value="InterPro"/>
</dbReference>
<comment type="caution">
    <text evidence="8">The sequence shown here is derived from an EMBL/GenBank/DDBJ whole genome shotgun (WGS) entry which is preliminary data.</text>
</comment>
<dbReference type="InterPro" id="IPR007267">
    <property type="entry name" value="GtrA_DPMS_TM"/>
</dbReference>
<keyword evidence="4 6" id="KW-1133">Transmembrane helix</keyword>
<comment type="similarity">
    <text evidence="2">Belongs to the GtrA family.</text>
</comment>
<name>A0A2N0YX36_9BACI</name>
<feature type="transmembrane region" description="Helical" evidence="6">
    <location>
        <begin position="105"/>
        <end position="124"/>
    </location>
</feature>
<dbReference type="RefSeq" id="WP_101179067.1">
    <property type="nucleotide sequence ID" value="NZ_PISE01000060.1"/>
</dbReference>
<evidence type="ECO:0000256" key="6">
    <source>
        <dbReference type="SAM" id="Phobius"/>
    </source>
</evidence>
<accession>A0A2N0YX36</accession>
<dbReference type="PANTHER" id="PTHR38459:SF1">
    <property type="entry name" value="PROPHAGE BACTOPRENOL-LINKED GLUCOSE TRANSLOCASE HOMOLOG"/>
    <property type="match status" value="1"/>
</dbReference>
<feature type="transmembrane region" description="Helical" evidence="6">
    <location>
        <begin position="35"/>
        <end position="53"/>
    </location>
</feature>
<dbReference type="GO" id="GO:0005886">
    <property type="term" value="C:plasma membrane"/>
    <property type="evidence" value="ECO:0007669"/>
    <property type="project" value="TreeGrafter"/>
</dbReference>
<dbReference type="AlphaFoldDB" id="A0A2N0YX36"/>
<evidence type="ECO:0000256" key="2">
    <source>
        <dbReference type="ARBA" id="ARBA00009399"/>
    </source>
</evidence>
<reference evidence="8 9" key="1">
    <citation type="journal article" date="2003" name="Int. J. Syst. Evol. Microbiol.">
        <title>Bacillus nealsonii sp. nov., isolated from a spacecraft-assembly facility, whose spores are gamma-radiation resistant.</title>
        <authorList>
            <person name="Venkateswaran K."/>
            <person name="Kempf M."/>
            <person name="Chen F."/>
            <person name="Satomi M."/>
            <person name="Nicholson W."/>
            <person name="Kern R."/>
        </authorList>
    </citation>
    <scope>NUCLEOTIDE SEQUENCE [LARGE SCALE GENOMIC DNA]</scope>
    <source>
        <strain evidence="8 9">FO-92</strain>
    </source>
</reference>
<keyword evidence="9" id="KW-1185">Reference proteome</keyword>
<organism evidence="8 9">
    <name type="scientific">Niallia nealsonii</name>
    <dbReference type="NCBI Taxonomy" id="115979"/>
    <lineage>
        <taxon>Bacteria</taxon>
        <taxon>Bacillati</taxon>
        <taxon>Bacillota</taxon>
        <taxon>Bacilli</taxon>
        <taxon>Bacillales</taxon>
        <taxon>Bacillaceae</taxon>
        <taxon>Niallia</taxon>
    </lineage>
</organism>
<feature type="transmembrane region" description="Helical" evidence="6">
    <location>
        <begin position="7"/>
        <end position="29"/>
    </location>
</feature>
<evidence type="ECO:0000256" key="1">
    <source>
        <dbReference type="ARBA" id="ARBA00004141"/>
    </source>
</evidence>
<evidence type="ECO:0000256" key="4">
    <source>
        <dbReference type="ARBA" id="ARBA00022989"/>
    </source>
</evidence>
<dbReference type="PANTHER" id="PTHR38459">
    <property type="entry name" value="PROPHAGE BACTOPRENOL-LINKED GLUCOSE TRANSLOCASE HOMOLOG"/>
    <property type="match status" value="1"/>
</dbReference>
<dbReference type="InterPro" id="IPR051401">
    <property type="entry name" value="GtrA_CellWall_Glycosyl"/>
</dbReference>
<dbReference type="Proteomes" id="UP000233375">
    <property type="component" value="Unassembled WGS sequence"/>
</dbReference>
<feature type="transmembrane region" description="Helical" evidence="6">
    <location>
        <begin position="74"/>
        <end position="93"/>
    </location>
</feature>
<gene>
    <name evidence="8" type="ORF">CWS01_20390</name>
</gene>
<evidence type="ECO:0000259" key="7">
    <source>
        <dbReference type="Pfam" id="PF04138"/>
    </source>
</evidence>
<feature type="domain" description="GtrA/DPMS transmembrane" evidence="7">
    <location>
        <begin position="10"/>
        <end position="124"/>
    </location>
</feature>
<evidence type="ECO:0000256" key="3">
    <source>
        <dbReference type="ARBA" id="ARBA00022692"/>
    </source>
</evidence>
<dbReference type="Pfam" id="PF04138">
    <property type="entry name" value="GtrA_DPMS_TM"/>
    <property type="match status" value="1"/>
</dbReference>
<comment type="subcellular location">
    <subcellularLocation>
        <location evidence="1">Membrane</location>
        <topology evidence="1">Multi-pass membrane protein</topology>
    </subcellularLocation>
</comment>
<keyword evidence="3 6" id="KW-0812">Transmembrane</keyword>
<sequence length="131" mass="15057">MKQKFIIFGKFAAVGGINTCIDFIVYTLLAVLSVNYLFAQCISYICGLLNSYFMNRTWTFKRKEKANWQEFVRFVCVNGLTLLITMFFLHLFYAENHWSLAASKFAVTIIGVFINFIGAKLFVFNKKASDA</sequence>
<dbReference type="OrthoDB" id="9812049at2"/>
<keyword evidence="5 6" id="KW-0472">Membrane</keyword>